<feature type="region of interest" description="Disordered" evidence="1">
    <location>
        <begin position="389"/>
        <end position="423"/>
    </location>
</feature>
<dbReference type="Pfam" id="PF00144">
    <property type="entry name" value="Beta-lactamase"/>
    <property type="match status" value="1"/>
</dbReference>
<accession>A0ABT4U0I2</accession>
<dbReference type="GO" id="GO:0016787">
    <property type="term" value="F:hydrolase activity"/>
    <property type="evidence" value="ECO:0007669"/>
    <property type="project" value="UniProtKB-KW"/>
</dbReference>
<sequence>MEKKRWAAAAGVCAVALAAGGVLVASPWSSDAHAPAPEASSPPPDPPRISDERRLALQRALNETVAGGSASGAVAEYVEHNEGGSDSWTGVAGVADLASKDPVDPQAHFRVASISKPFVAATVLQLVEEERIRLDDTMEDLLPGLVDGGDRITLRMVLSHTSGLYSYNKAMPSVRSDPGRSWRPEELVEIANEHDPVFAPGTDVEYSNTNYVLAALVIEAVTGNPYRDEVRARILDPLELADTSIPTDTGVPAPSMHGYAWVSDGAGGRTAEDVTAFDTSRWYGTAQVVSTVSDINTYWRALLDGEVLGEDMLEEMLTVQAYNTGDYGYALGPRSYTLSCGTQVWMHPGNIPGHRTWTVHSEDRDLTVFQARYREDPDPPAWAMIEMAMCPEGAPSEPSPSPTPGDYPSEDVTGTGRGKDGGK</sequence>
<dbReference type="PANTHER" id="PTHR46825:SF7">
    <property type="entry name" value="D-ALANYL-D-ALANINE CARBOXYPEPTIDASE"/>
    <property type="match status" value="1"/>
</dbReference>
<dbReference type="SUPFAM" id="SSF56601">
    <property type="entry name" value="beta-lactamase/transpeptidase-like"/>
    <property type="match status" value="1"/>
</dbReference>
<proteinExistence type="predicted"/>
<organism evidence="4 5">
    <name type="scientific">Nocardiopsis endophytica</name>
    <dbReference type="NCBI Taxonomy" id="3018445"/>
    <lineage>
        <taxon>Bacteria</taxon>
        <taxon>Bacillati</taxon>
        <taxon>Actinomycetota</taxon>
        <taxon>Actinomycetes</taxon>
        <taxon>Streptosporangiales</taxon>
        <taxon>Nocardiopsidaceae</taxon>
        <taxon>Nocardiopsis</taxon>
    </lineage>
</organism>
<dbReference type="RefSeq" id="WP_270684589.1">
    <property type="nucleotide sequence ID" value="NZ_JAQFWQ010000014.1"/>
</dbReference>
<evidence type="ECO:0000256" key="1">
    <source>
        <dbReference type="SAM" id="MobiDB-lite"/>
    </source>
</evidence>
<keyword evidence="4" id="KW-0378">Hydrolase</keyword>
<evidence type="ECO:0000313" key="4">
    <source>
        <dbReference type="EMBL" id="MDA2810459.1"/>
    </source>
</evidence>
<keyword evidence="5" id="KW-1185">Reference proteome</keyword>
<name>A0ABT4U0I2_9ACTN</name>
<dbReference type="Proteomes" id="UP001527866">
    <property type="component" value="Unassembled WGS sequence"/>
</dbReference>
<keyword evidence="2" id="KW-0732">Signal</keyword>
<dbReference type="InterPro" id="IPR001466">
    <property type="entry name" value="Beta-lactam-related"/>
</dbReference>
<gene>
    <name evidence="4" type="ORF">O4J56_07390</name>
</gene>
<dbReference type="InterPro" id="IPR012338">
    <property type="entry name" value="Beta-lactam/transpept-like"/>
</dbReference>
<dbReference type="PANTHER" id="PTHR46825">
    <property type="entry name" value="D-ALANYL-D-ALANINE-CARBOXYPEPTIDASE/ENDOPEPTIDASE AMPH"/>
    <property type="match status" value="1"/>
</dbReference>
<dbReference type="EMBL" id="JAQFWQ010000014">
    <property type="protein sequence ID" value="MDA2810459.1"/>
    <property type="molecule type" value="Genomic_DNA"/>
</dbReference>
<feature type="compositionally biased region" description="Low complexity" evidence="1">
    <location>
        <begin position="28"/>
        <end position="39"/>
    </location>
</feature>
<reference evidence="4 5" key="1">
    <citation type="submission" date="2023-01" db="EMBL/GenBank/DDBJ databases">
        <title>Draft genome sequence of Nocardiopsis sp. RSe5-2 isolated from halophytes.</title>
        <authorList>
            <person name="Duangmal K."/>
            <person name="Chantavorakit T."/>
        </authorList>
    </citation>
    <scope>NUCLEOTIDE SEQUENCE [LARGE SCALE GENOMIC DNA]</scope>
    <source>
        <strain evidence="4 5">RSe5-2</strain>
    </source>
</reference>
<feature type="signal peptide" evidence="2">
    <location>
        <begin position="1"/>
        <end position="24"/>
    </location>
</feature>
<evidence type="ECO:0000256" key="2">
    <source>
        <dbReference type="SAM" id="SignalP"/>
    </source>
</evidence>
<dbReference type="Gene3D" id="3.40.710.10">
    <property type="entry name" value="DD-peptidase/beta-lactamase superfamily"/>
    <property type="match status" value="1"/>
</dbReference>
<evidence type="ECO:0000259" key="3">
    <source>
        <dbReference type="Pfam" id="PF00144"/>
    </source>
</evidence>
<evidence type="ECO:0000313" key="5">
    <source>
        <dbReference type="Proteomes" id="UP001527866"/>
    </source>
</evidence>
<comment type="caution">
    <text evidence="4">The sequence shown here is derived from an EMBL/GenBank/DDBJ whole genome shotgun (WGS) entry which is preliminary data.</text>
</comment>
<protein>
    <submittedName>
        <fullName evidence="4">Serine hydrolase</fullName>
    </submittedName>
</protein>
<dbReference type="InterPro" id="IPR050491">
    <property type="entry name" value="AmpC-like"/>
</dbReference>
<feature type="region of interest" description="Disordered" evidence="1">
    <location>
        <begin position="28"/>
        <end position="50"/>
    </location>
</feature>
<feature type="domain" description="Beta-lactamase-related" evidence="3">
    <location>
        <begin position="59"/>
        <end position="368"/>
    </location>
</feature>
<feature type="chain" id="PRO_5046232822" evidence="2">
    <location>
        <begin position="25"/>
        <end position="423"/>
    </location>
</feature>